<dbReference type="EMBL" id="QRBI01000112">
    <property type="protein sequence ID" value="RMC10522.1"/>
    <property type="molecule type" value="Genomic_DNA"/>
</dbReference>
<dbReference type="PANTHER" id="PTHR21472:SF26">
    <property type="entry name" value="ENDONUCLEASE DOMAIN CONTAINING 1"/>
    <property type="match status" value="1"/>
</dbReference>
<dbReference type="Gene3D" id="3.40.570.10">
    <property type="entry name" value="Extracellular Endonuclease, subunit A"/>
    <property type="match status" value="1"/>
</dbReference>
<evidence type="ECO:0000313" key="5">
    <source>
        <dbReference type="Proteomes" id="UP000269221"/>
    </source>
</evidence>
<keyword evidence="1" id="KW-0812">Transmembrane</keyword>
<evidence type="ECO:0000313" key="4">
    <source>
        <dbReference type="EMBL" id="RMC10522.1"/>
    </source>
</evidence>
<comment type="caution">
    <text evidence="4">The sequence shown here is derived from an EMBL/GenBank/DDBJ whole genome shotgun (WGS) entry which is preliminary data.</text>
</comment>
<dbReference type="SMART" id="SM00477">
    <property type="entry name" value="NUC"/>
    <property type="match status" value="1"/>
</dbReference>
<accession>A0A3M0KBK2</accession>
<dbReference type="Proteomes" id="UP000269221">
    <property type="component" value="Unassembled WGS sequence"/>
</dbReference>
<sequence>MDGCDAVIIIIIIIIIIILLLPGQHGERSPLQEQGVAGQGFSALTSPPDTQNFKHRNFQISSDISNTGLALPSSVCPGWSDPMEQRPVTELMNLTFSTKAAKSSNEDNQIEIYAFQCTLLYIYGPGPGNRSKSWYVEPQQIGQSQAINQDYNNLQGLDHGHLSPSCHRSGNNSKWSTFTLTNIVPQNSILNQGTWNDYETKTMALQTQGCNITYVIVGAVPGTTSISNNRVNVPSHIWSAACCQTNTSMKTWAVIAENNRNQVQNLTLAGWRPA</sequence>
<feature type="domain" description="DNA/RNA non-specific endonuclease/pyrophosphatase/phosphodiesterase" evidence="3">
    <location>
        <begin position="95"/>
        <end position="274"/>
    </location>
</feature>
<dbReference type="GO" id="GO:0016787">
    <property type="term" value="F:hydrolase activity"/>
    <property type="evidence" value="ECO:0007669"/>
    <property type="project" value="InterPro"/>
</dbReference>
<dbReference type="InterPro" id="IPR001604">
    <property type="entry name" value="Endo_G_ENPP1-like_dom"/>
</dbReference>
<feature type="transmembrane region" description="Helical" evidence="1">
    <location>
        <begin position="6"/>
        <end position="23"/>
    </location>
</feature>
<dbReference type="STRING" id="333673.A0A3M0KBK2"/>
<dbReference type="InterPro" id="IPR044929">
    <property type="entry name" value="DNA/RNA_non-sp_Endonuclease_sf"/>
</dbReference>
<dbReference type="AlphaFoldDB" id="A0A3M0KBK2"/>
<protein>
    <recommendedName>
        <fullName evidence="6">DNA/RNA non-specific endonuclease domain-containing protein</fullName>
    </recommendedName>
</protein>
<reference evidence="4 5" key="1">
    <citation type="submission" date="2018-07" db="EMBL/GenBank/DDBJ databases">
        <title>A high quality draft genome assembly of the barn swallow (H. rustica rustica).</title>
        <authorList>
            <person name="Formenti G."/>
            <person name="Chiara M."/>
            <person name="Poveda L."/>
            <person name="Francoijs K.-J."/>
            <person name="Bonisoli-Alquati A."/>
            <person name="Canova L."/>
            <person name="Gianfranceschi L."/>
            <person name="Horner D.S."/>
            <person name="Saino N."/>
        </authorList>
    </citation>
    <scope>NUCLEOTIDE SEQUENCE [LARGE SCALE GENOMIC DNA]</scope>
    <source>
        <strain evidence="4">Chelidonia</strain>
        <tissue evidence="4">Blood</tissue>
    </source>
</reference>
<evidence type="ECO:0000259" key="3">
    <source>
        <dbReference type="SMART" id="SM00892"/>
    </source>
</evidence>
<evidence type="ECO:0008006" key="6">
    <source>
        <dbReference type="Google" id="ProtNLM"/>
    </source>
</evidence>
<dbReference type="PANTHER" id="PTHR21472">
    <property type="entry name" value="ENDONUCLEASE DOMAIN-CONTAINING 1 PROTEIN ENDOD1"/>
    <property type="match status" value="1"/>
</dbReference>
<keyword evidence="5" id="KW-1185">Reference proteome</keyword>
<feature type="domain" description="ENPP1-3/EXOG-like endonuclease/phosphodiesterase" evidence="2">
    <location>
        <begin position="112"/>
        <end position="274"/>
    </location>
</feature>
<evidence type="ECO:0000259" key="2">
    <source>
        <dbReference type="SMART" id="SM00477"/>
    </source>
</evidence>
<gene>
    <name evidence="4" type="ORF">DUI87_13327</name>
</gene>
<evidence type="ECO:0000256" key="1">
    <source>
        <dbReference type="SAM" id="Phobius"/>
    </source>
</evidence>
<organism evidence="4 5">
    <name type="scientific">Hirundo rustica rustica</name>
    <dbReference type="NCBI Taxonomy" id="333673"/>
    <lineage>
        <taxon>Eukaryota</taxon>
        <taxon>Metazoa</taxon>
        <taxon>Chordata</taxon>
        <taxon>Craniata</taxon>
        <taxon>Vertebrata</taxon>
        <taxon>Euteleostomi</taxon>
        <taxon>Archelosauria</taxon>
        <taxon>Archosauria</taxon>
        <taxon>Dinosauria</taxon>
        <taxon>Saurischia</taxon>
        <taxon>Theropoda</taxon>
        <taxon>Coelurosauria</taxon>
        <taxon>Aves</taxon>
        <taxon>Neognathae</taxon>
        <taxon>Neoaves</taxon>
        <taxon>Telluraves</taxon>
        <taxon>Australaves</taxon>
        <taxon>Passeriformes</taxon>
        <taxon>Sylvioidea</taxon>
        <taxon>Hirundinidae</taxon>
        <taxon>Hirundo</taxon>
    </lineage>
</organism>
<dbReference type="SMART" id="SM00892">
    <property type="entry name" value="Endonuclease_NS"/>
    <property type="match status" value="1"/>
</dbReference>
<keyword evidence="1" id="KW-0472">Membrane</keyword>
<dbReference type="InterPro" id="IPR044925">
    <property type="entry name" value="His-Me_finger_sf"/>
</dbReference>
<dbReference type="GO" id="GO:0046872">
    <property type="term" value="F:metal ion binding"/>
    <property type="evidence" value="ECO:0007669"/>
    <property type="project" value="InterPro"/>
</dbReference>
<dbReference type="SUPFAM" id="SSF54060">
    <property type="entry name" value="His-Me finger endonucleases"/>
    <property type="match status" value="1"/>
</dbReference>
<dbReference type="Pfam" id="PF01223">
    <property type="entry name" value="Endonuclease_NS"/>
    <property type="match status" value="1"/>
</dbReference>
<proteinExistence type="predicted"/>
<dbReference type="OrthoDB" id="69221at2759"/>
<dbReference type="InterPro" id="IPR039015">
    <property type="entry name" value="ENDOD1"/>
</dbReference>
<dbReference type="InterPro" id="IPR020821">
    <property type="entry name" value="ENPP1-3/EXOG-like_nuc-like"/>
</dbReference>
<keyword evidence="1" id="KW-1133">Transmembrane helix</keyword>
<dbReference type="GO" id="GO:0003676">
    <property type="term" value="F:nucleic acid binding"/>
    <property type="evidence" value="ECO:0007669"/>
    <property type="project" value="InterPro"/>
</dbReference>
<name>A0A3M0KBK2_HIRRU</name>